<dbReference type="AlphaFoldDB" id="A0A4S8L007"/>
<evidence type="ECO:0000313" key="1">
    <source>
        <dbReference type="EMBL" id="THU81687.1"/>
    </source>
</evidence>
<name>A0A4S8L007_DENBC</name>
<sequence>MNKVDEEVNERAGRGRRSVVDDDRVQSIVGGDLLDAGDLGVRLGPDDGPSYWGIGDGRLELLENPL</sequence>
<dbReference type="EMBL" id="ML179787">
    <property type="protein sequence ID" value="THU81687.1"/>
    <property type="molecule type" value="Genomic_DNA"/>
</dbReference>
<reference evidence="1 2" key="1">
    <citation type="journal article" date="2019" name="Nat. Ecol. Evol.">
        <title>Megaphylogeny resolves global patterns of mushroom evolution.</title>
        <authorList>
            <person name="Varga T."/>
            <person name="Krizsan K."/>
            <person name="Foldi C."/>
            <person name="Dima B."/>
            <person name="Sanchez-Garcia M."/>
            <person name="Sanchez-Ramirez S."/>
            <person name="Szollosi G.J."/>
            <person name="Szarkandi J.G."/>
            <person name="Papp V."/>
            <person name="Albert L."/>
            <person name="Andreopoulos W."/>
            <person name="Angelini C."/>
            <person name="Antonin V."/>
            <person name="Barry K.W."/>
            <person name="Bougher N.L."/>
            <person name="Buchanan P."/>
            <person name="Buyck B."/>
            <person name="Bense V."/>
            <person name="Catcheside P."/>
            <person name="Chovatia M."/>
            <person name="Cooper J."/>
            <person name="Damon W."/>
            <person name="Desjardin D."/>
            <person name="Finy P."/>
            <person name="Geml J."/>
            <person name="Haridas S."/>
            <person name="Hughes K."/>
            <person name="Justo A."/>
            <person name="Karasinski D."/>
            <person name="Kautmanova I."/>
            <person name="Kiss B."/>
            <person name="Kocsube S."/>
            <person name="Kotiranta H."/>
            <person name="LaButti K.M."/>
            <person name="Lechner B.E."/>
            <person name="Liimatainen K."/>
            <person name="Lipzen A."/>
            <person name="Lukacs Z."/>
            <person name="Mihaltcheva S."/>
            <person name="Morgado L.N."/>
            <person name="Niskanen T."/>
            <person name="Noordeloos M.E."/>
            <person name="Ohm R.A."/>
            <person name="Ortiz-Santana B."/>
            <person name="Ovrebo C."/>
            <person name="Racz N."/>
            <person name="Riley R."/>
            <person name="Savchenko A."/>
            <person name="Shiryaev A."/>
            <person name="Soop K."/>
            <person name="Spirin V."/>
            <person name="Szebenyi C."/>
            <person name="Tomsovsky M."/>
            <person name="Tulloss R.E."/>
            <person name="Uehling J."/>
            <person name="Grigoriev I.V."/>
            <person name="Vagvolgyi C."/>
            <person name="Papp T."/>
            <person name="Martin F.M."/>
            <person name="Miettinen O."/>
            <person name="Hibbett D.S."/>
            <person name="Nagy L.G."/>
        </authorList>
    </citation>
    <scope>NUCLEOTIDE SEQUENCE [LARGE SCALE GENOMIC DNA]</scope>
    <source>
        <strain evidence="1 2">CBS 962.96</strain>
    </source>
</reference>
<evidence type="ECO:0000313" key="2">
    <source>
        <dbReference type="Proteomes" id="UP000297245"/>
    </source>
</evidence>
<organism evidence="1 2">
    <name type="scientific">Dendrothele bispora (strain CBS 962.96)</name>
    <dbReference type="NCBI Taxonomy" id="1314807"/>
    <lineage>
        <taxon>Eukaryota</taxon>
        <taxon>Fungi</taxon>
        <taxon>Dikarya</taxon>
        <taxon>Basidiomycota</taxon>
        <taxon>Agaricomycotina</taxon>
        <taxon>Agaricomycetes</taxon>
        <taxon>Agaricomycetidae</taxon>
        <taxon>Agaricales</taxon>
        <taxon>Agaricales incertae sedis</taxon>
        <taxon>Dendrothele</taxon>
    </lineage>
</organism>
<dbReference type="Proteomes" id="UP000297245">
    <property type="component" value="Unassembled WGS sequence"/>
</dbReference>
<proteinExistence type="predicted"/>
<keyword evidence="2" id="KW-1185">Reference proteome</keyword>
<gene>
    <name evidence="1" type="ORF">K435DRAFT_873075</name>
</gene>
<accession>A0A4S8L007</accession>
<protein>
    <submittedName>
        <fullName evidence="1">Uncharacterized protein</fullName>
    </submittedName>
</protein>